<protein>
    <submittedName>
        <fullName evidence="1">Uncharacterized protein</fullName>
    </submittedName>
</protein>
<sequence>MPSRCNFHGGQLCPDATAEGRTKPACRNNP</sequence>
<organism evidence="1 2">
    <name type="scientific">Portunus trituberculatus</name>
    <name type="common">Swimming crab</name>
    <name type="synonym">Neptunus trituberculatus</name>
    <dbReference type="NCBI Taxonomy" id="210409"/>
    <lineage>
        <taxon>Eukaryota</taxon>
        <taxon>Metazoa</taxon>
        <taxon>Ecdysozoa</taxon>
        <taxon>Arthropoda</taxon>
        <taxon>Crustacea</taxon>
        <taxon>Multicrustacea</taxon>
        <taxon>Malacostraca</taxon>
        <taxon>Eumalacostraca</taxon>
        <taxon>Eucarida</taxon>
        <taxon>Decapoda</taxon>
        <taxon>Pleocyemata</taxon>
        <taxon>Brachyura</taxon>
        <taxon>Eubrachyura</taxon>
        <taxon>Portunoidea</taxon>
        <taxon>Portunidae</taxon>
        <taxon>Portuninae</taxon>
        <taxon>Portunus</taxon>
    </lineage>
</organism>
<keyword evidence="2" id="KW-1185">Reference proteome</keyword>
<proteinExistence type="predicted"/>
<evidence type="ECO:0000313" key="1">
    <source>
        <dbReference type="EMBL" id="MPC80375.1"/>
    </source>
</evidence>
<dbReference type="Proteomes" id="UP000324222">
    <property type="component" value="Unassembled WGS sequence"/>
</dbReference>
<name>A0A5B7IDR3_PORTR</name>
<dbReference type="EMBL" id="VSRR010053830">
    <property type="protein sequence ID" value="MPC80375.1"/>
    <property type="molecule type" value="Genomic_DNA"/>
</dbReference>
<reference evidence="1 2" key="1">
    <citation type="submission" date="2019-05" db="EMBL/GenBank/DDBJ databases">
        <title>Another draft genome of Portunus trituberculatus and its Hox gene families provides insights of decapod evolution.</title>
        <authorList>
            <person name="Jeong J.-H."/>
            <person name="Song I."/>
            <person name="Kim S."/>
            <person name="Choi T."/>
            <person name="Kim D."/>
            <person name="Ryu S."/>
            <person name="Kim W."/>
        </authorList>
    </citation>
    <scope>NUCLEOTIDE SEQUENCE [LARGE SCALE GENOMIC DNA]</scope>
    <source>
        <tissue evidence="1">Muscle</tissue>
    </source>
</reference>
<gene>
    <name evidence="1" type="ORF">E2C01_074952</name>
</gene>
<accession>A0A5B7IDR3</accession>
<dbReference type="AlphaFoldDB" id="A0A5B7IDR3"/>
<evidence type="ECO:0000313" key="2">
    <source>
        <dbReference type="Proteomes" id="UP000324222"/>
    </source>
</evidence>
<comment type="caution">
    <text evidence="1">The sequence shown here is derived from an EMBL/GenBank/DDBJ whole genome shotgun (WGS) entry which is preliminary data.</text>
</comment>